<evidence type="ECO:0000313" key="2">
    <source>
        <dbReference type="EMBL" id="KAA6408215.1"/>
    </source>
</evidence>
<proteinExistence type="predicted"/>
<organism evidence="2 3">
    <name type="scientific">Lasallia pustulata</name>
    <dbReference type="NCBI Taxonomy" id="136370"/>
    <lineage>
        <taxon>Eukaryota</taxon>
        <taxon>Fungi</taxon>
        <taxon>Dikarya</taxon>
        <taxon>Ascomycota</taxon>
        <taxon>Pezizomycotina</taxon>
        <taxon>Lecanoromycetes</taxon>
        <taxon>OSLEUM clade</taxon>
        <taxon>Umbilicariomycetidae</taxon>
        <taxon>Umbilicariales</taxon>
        <taxon>Umbilicariaceae</taxon>
        <taxon>Lasallia</taxon>
    </lineage>
</organism>
<protein>
    <submittedName>
        <fullName evidence="2">Uncharacterized protein</fullName>
    </submittedName>
</protein>
<evidence type="ECO:0000313" key="3">
    <source>
        <dbReference type="Proteomes" id="UP000324767"/>
    </source>
</evidence>
<name>A0A5M8PG30_9LECA</name>
<dbReference type="OrthoDB" id="10626957at2759"/>
<sequence length="185" mass="20281">MKTSSRVFRSSGLNDDADLWQPLKLGSFEVVHTRPSQIRNLKTFLAAAYIGAVDNSNFEDIQRVLDTQPPGSVVGFDSRAWDHPRHPEPHHWHGTVGQRRGREGQGQFNCPQHVGDPEDPFETSVLPGIPASAGNGRLSMSQGPPMLSERPITLTKTIPALYQDALAAALDICDDVEQGRADAYV</sequence>
<accession>A0A5M8PG30</accession>
<comment type="caution">
    <text evidence="2">The sequence shown here is derived from an EMBL/GenBank/DDBJ whole genome shotgun (WGS) entry which is preliminary data.</text>
</comment>
<dbReference type="EMBL" id="VXIT01000014">
    <property type="protein sequence ID" value="KAA6408215.1"/>
    <property type="molecule type" value="Genomic_DNA"/>
</dbReference>
<dbReference type="Proteomes" id="UP000324767">
    <property type="component" value="Unassembled WGS sequence"/>
</dbReference>
<gene>
    <name evidence="2" type="ORF">FRX48_07957</name>
</gene>
<evidence type="ECO:0000256" key="1">
    <source>
        <dbReference type="SAM" id="MobiDB-lite"/>
    </source>
</evidence>
<reference evidence="2 3" key="1">
    <citation type="submission" date="2019-09" db="EMBL/GenBank/DDBJ databases">
        <title>The hologenome of the rock-dwelling lichen Lasallia pustulata.</title>
        <authorList>
            <person name="Greshake Tzovaras B."/>
            <person name="Segers F."/>
            <person name="Bicker A."/>
            <person name="Dal Grande F."/>
            <person name="Otte J."/>
            <person name="Hankeln T."/>
            <person name="Schmitt I."/>
            <person name="Ebersberger I."/>
        </authorList>
    </citation>
    <scope>NUCLEOTIDE SEQUENCE [LARGE SCALE GENOMIC DNA]</scope>
    <source>
        <strain evidence="2">A1-1</strain>
    </source>
</reference>
<feature type="region of interest" description="Disordered" evidence="1">
    <location>
        <begin position="85"/>
        <end position="112"/>
    </location>
</feature>
<dbReference type="AlphaFoldDB" id="A0A5M8PG30"/>